<dbReference type="GO" id="GO:0004016">
    <property type="term" value="F:adenylate cyclase activity"/>
    <property type="evidence" value="ECO:0007669"/>
    <property type="project" value="UniProtKB-ARBA"/>
</dbReference>
<dbReference type="SMART" id="SM00044">
    <property type="entry name" value="CYCc"/>
    <property type="match status" value="1"/>
</dbReference>
<evidence type="ECO:0000313" key="3">
    <source>
        <dbReference type="Proteomes" id="UP000252706"/>
    </source>
</evidence>
<dbReference type="InterPro" id="IPR029787">
    <property type="entry name" value="Nucleotide_cyclase"/>
</dbReference>
<reference evidence="2 3" key="1">
    <citation type="submission" date="2018-07" db="EMBL/GenBank/DDBJ databases">
        <title>Modular assembly of carbohydrate-degrading microbial communities in the ocean.</title>
        <authorList>
            <person name="Enke T.N."/>
            <person name="Datta M.S."/>
            <person name="Schwartzman J.A."/>
            <person name="Cermak N."/>
            <person name="Schmitz D.A."/>
            <person name="Barrere J."/>
            <person name="Cordero O.X."/>
        </authorList>
    </citation>
    <scope>NUCLEOTIDE SEQUENCE [LARGE SCALE GENOMIC DNA]</scope>
    <source>
        <strain evidence="2 3">C3M10</strain>
    </source>
</reference>
<dbReference type="OrthoDB" id="9801651at2"/>
<dbReference type="GO" id="GO:0006171">
    <property type="term" value="P:cAMP biosynthetic process"/>
    <property type="evidence" value="ECO:0007669"/>
    <property type="project" value="TreeGrafter"/>
</dbReference>
<dbReference type="PROSITE" id="PS50125">
    <property type="entry name" value="GUANYLATE_CYCLASE_2"/>
    <property type="match status" value="1"/>
</dbReference>
<dbReference type="Gene3D" id="3.30.70.1230">
    <property type="entry name" value="Nucleotide cyclase"/>
    <property type="match status" value="1"/>
</dbReference>
<protein>
    <submittedName>
        <fullName evidence="2">Adenylate/guanylate cyclase domain-containing protein</fullName>
    </submittedName>
</protein>
<organism evidence="2 3">
    <name type="scientific">Phaeobacter gallaeciensis</name>
    <dbReference type="NCBI Taxonomy" id="60890"/>
    <lineage>
        <taxon>Bacteria</taxon>
        <taxon>Pseudomonadati</taxon>
        <taxon>Pseudomonadota</taxon>
        <taxon>Alphaproteobacteria</taxon>
        <taxon>Rhodobacterales</taxon>
        <taxon>Roseobacteraceae</taxon>
        <taxon>Phaeobacter</taxon>
    </lineage>
</organism>
<evidence type="ECO:0000259" key="1">
    <source>
        <dbReference type="PROSITE" id="PS50125"/>
    </source>
</evidence>
<dbReference type="InterPro" id="IPR050697">
    <property type="entry name" value="Adenylyl/Guanylyl_Cyclase_3/4"/>
</dbReference>
<dbReference type="PANTHER" id="PTHR43081">
    <property type="entry name" value="ADENYLATE CYCLASE, TERMINAL-DIFFERENTIATION SPECIFIC-RELATED"/>
    <property type="match status" value="1"/>
</dbReference>
<accession>A0A366WM90</accession>
<dbReference type="PANTHER" id="PTHR43081:SF11">
    <property type="entry name" value="BLR2264 PROTEIN"/>
    <property type="match status" value="1"/>
</dbReference>
<name>A0A366WM90_9RHOB</name>
<comment type="caution">
    <text evidence="2">The sequence shown here is derived from an EMBL/GenBank/DDBJ whole genome shotgun (WGS) entry which is preliminary data.</text>
</comment>
<sequence length="413" mass="45087">MTHETIVHAQAGATSAVLTSWLLDRGLEGLGQEDLLQGYCAELVKLGVPLYRLSVAQSAFHPKYGGLGFDWYRSEGISREQYAYSESPDEGWLNSPFHYLLETDQREMRVRLLDLEAPSRFPILNALKEQGATDYFVAGVVLDGKTLDPLDPTNVPEGVLMSWTSDGPEGFSDTDLRMIKETLRALALALKAAANRQVAGDLLAVYLGRDAGRRVLSGEIQRGSLQQVDAVLCYFDLKEFTSLTERTPGPELIAMLNDYFGLAVSVIQGHGGNILKFMGDGILAMFNLASLSESVAAGLNAMTELRREMDTKNQARAARAETTTGITIALHAGEILYGNIGAENRLDFTVIGPAVNLTVRLSGMHRSVGQSLILSEHVVKMAGETSHDLVSLGRYMLRGVSEPQELFTVYEAN</sequence>
<proteinExistence type="predicted"/>
<evidence type="ECO:0000313" key="2">
    <source>
        <dbReference type="EMBL" id="RBW50423.1"/>
    </source>
</evidence>
<dbReference type="SUPFAM" id="SSF55073">
    <property type="entry name" value="Nucleotide cyclase"/>
    <property type="match status" value="1"/>
</dbReference>
<dbReference type="EMBL" id="QOCE01000048">
    <property type="protein sequence ID" value="RBW50423.1"/>
    <property type="molecule type" value="Genomic_DNA"/>
</dbReference>
<dbReference type="AlphaFoldDB" id="A0A366WM90"/>
<gene>
    <name evidence="2" type="ORF">DS909_21425</name>
</gene>
<dbReference type="GO" id="GO:0035556">
    <property type="term" value="P:intracellular signal transduction"/>
    <property type="evidence" value="ECO:0007669"/>
    <property type="project" value="InterPro"/>
</dbReference>
<dbReference type="InterPro" id="IPR001054">
    <property type="entry name" value="A/G_cyclase"/>
</dbReference>
<feature type="domain" description="Guanylate cyclase" evidence="1">
    <location>
        <begin position="231"/>
        <end position="362"/>
    </location>
</feature>
<dbReference type="Proteomes" id="UP000252706">
    <property type="component" value="Unassembled WGS sequence"/>
</dbReference>
<dbReference type="RefSeq" id="WP_113825630.1">
    <property type="nucleotide sequence ID" value="NZ_QOCE01000048.1"/>
</dbReference>
<dbReference type="Pfam" id="PF00211">
    <property type="entry name" value="Guanylate_cyc"/>
    <property type="match status" value="1"/>
</dbReference>
<dbReference type="CDD" id="cd07302">
    <property type="entry name" value="CHD"/>
    <property type="match status" value="1"/>
</dbReference>